<sequence length="694" mass="77824">MPVYNQSRSRIIQVIFIIIFLLIVFQLLNLQIFSTEYKLQAENNAIYRKVIYPDRGIIYDRRGKAILENTIMYDLMVTPYETKGIDTMALCDILGIDTAEYHKRIITAIIRNSRYKPGIFEPLISDEAFARLNENMYKFPGFNIVERPVRAYPFHSAANVLGYLGEVDSSFLKRHSTEGYEAGDYAGMTGLERSYEKVLMGQRGVKRFIRDNKNRIQGSYNNGIFDTAAIAGRNLYTSMDVNLQILAEKLLQNKIGSAVAINPKTGGILAMATAPSYDPVMLTGSQRRKNFGRLILDTARPLLNRAIKGQYPPGSTFKPLDALIALDEGVITPSYGYPCSGAYYACGRPVRCTEHWSGHSKDLRTAIAWSCNSYFSNVFRLIVDNKKYPNVRMGYTQWKHYMNAFGYGVDLNIDIPSEDDGNIPDTSGYNRDFGGNRWNSCNMVTLGIGQDRMLATPLQMANAMCIIANKGYYYTPHFVDSIENETVADSQFVGKYRIKHTPLEHISDASFSVVQLGMHDVAEFGTARRAQIEGVNICAKTGTAQNPHGKDHSLFVAFAPMEDPKIAICVVVENAGFGATWAAPIASLMMEQYLKDSISEKRKPEVERIASADLIPTAIKQWYHKKDSIKLAKQAQKINADAAPVFQNNLETSRQVQYDPEAEPNRKGNGDTIPVKNKPAIQTPDDKRKAKPKN</sequence>
<organism evidence="18 19">
    <name type="scientific">Parafilimonas terrae</name>
    <dbReference type="NCBI Taxonomy" id="1465490"/>
    <lineage>
        <taxon>Bacteria</taxon>
        <taxon>Pseudomonadati</taxon>
        <taxon>Bacteroidota</taxon>
        <taxon>Chitinophagia</taxon>
        <taxon>Chitinophagales</taxon>
        <taxon>Chitinophagaceae</taxon>
        <taxon>Parafilimonas</taxon>
    </lineage>
</organism>
<dbReference type="GO" id="GO:0009252">
    <property type="term" value="P:peptidoglycan biosynthetic process"/>
    <property type="evidence" value="ECO:0007669"/>
    <property type="project" value="UniProtKB-KW"/>
</dbReference>
<dbReference type="Proteomes" id="UP000199031">
    <property type="component" value="Unassembled WGS sequence"/>
</dbReference>
<dbReference type="RefSeq" id="WP_090662732.1">
    <property type="nucleotide sequence ID" value="NZ_FOXQ01000017.1"/>
</dbReference>
<dbReference type="Gene3D" id="3.90.1310.10">
    <property type="entry name" value="Penicillin-binding protein 2a (Domain 2)"/>
    <property type="match status" value="1"/>
</dbReference>
<keyword evidence="7 15" id="KW-0812">Transmembrane</keyword>
<evidence type="ECO:0000256" key="13">
    <source>
        <dbReference type="ARBA" id="ARBA00023316"/>
    </source>
</evidence>
<dbReference type="Gene3D" id="3.30.1390.30">
    <property type="entry name" value="Penicillin-binding protein 2a, domain 3"/>
    <property type="match status" value="1"/>
</dbReference>
<evidence type="ECO:0000259" key="16">
    <source>
        <dbReference type="Pfam" id="PF00905"/>
    </source>
</evidence>
<dbReference type="Gene3D" id="3.40.710.10">
    <property type="entry name" value="DD-peptidase/beta-lactamase superfamily"/>
    <property type="match status" value="1"/>
</dbReference>
<keyword evidence="12 15" id="KW-0472">Membrane</keyword>
<dbReference type="InterPro" id="IPR005311">
    <property type="entry name" value="PBP_dimer"/>
</dbReference>
<feature type="domain" description="Penicillin-binding protein dimerisation" evidence="17">
    <location>
        <begin position="51"/>
        <end position="217"/>
    </location>
</feature>
<feature type="region of interest" description="Disordered" evidence="14">
    <location>
        <begin position="652"/>
        <end position="694"/>
    </location>
</feature>
<proteinExistence type="predicted"/>
<keyword evidence="6" id="KW-0645">Protease</keyword>
<feature type="transmembrane region" description="Helical" evidence="15">
    <location>
        <begin position="12"/>
        <end position="33"/>
    </location>
</feature>
<dbReference type="GO" id="GO:0008360">
    <property type="term" value="P:regulation of cell shape"/>
    <property type="evidence" value="ECO:0007669"/>
    <property type="project" value="UniProtKB-KW"/>
</dbReference>
<evidence type="ECO:0000256" key="14">
    <source>
        <dbReference type="SAM" id="MobiDB-lite"/>
    </source>
</evidence>
<evidence type="ECO:0000256" key="8">
    <source>
        <dbReference type="ARBA" id="ARBA00022801"/>
    </source>
</evidence>
<keyword evidence="3" id="KW-1003">Cell membrane</keyword>
<evidence type="ECO:0000256" key="2">
    <source>
        <dbReference type="ARBA" id="ARBA00004236"/>
    </source>
</evidence>
<keyword evidence="13" id="KW-0961">Cell wall biogenesis/degradation</keyword>
<reference evidence="18 19" key="1">
    <citation type="submission" date="2016-10" db="EMBL/GenBank/DDBJ databases">
        <authorList>
            <person name="de Groot N.N."/>
        </authorList>
    </citation>
    <scope>NUCLEOTIDE SEQUENCE [LARGE SCALE GENOMIC DNA]</scope>
    <source>
        <strain evidence="18 19">DSM 28286</strain>
    </source>
</reference>
<evidence type="ECO:0000256" key="12">
    <source>
        <dbReference type="ARBA" id="ARBA00023136"/>
    </source>
</evidence>
<evidence type="ECO:0000256" key="11">
    <source>
        <dbReference type="ARBA" id="ARBA00022989"/>
    </source>
</evidence>
<evidence type="ECO:0000256" key="7">
    <source>
        <dbReference type="ARBA" id="ARBA00022692"/>
    </source>
</evidence>
<accession>A0A1I5Z6A3</accession>
<evidence type="ECO:0000259" key="17">
    <source>
        <dbReference type="Pfam" id="PF03717"/>
    </source>
</evidence>
<evidence type="ECO:0000256" key="3">
    <source>
        <dbReference type="ARBA" id="ARBA00022475"/>
    </source>
</evidence>
<keyword evidence="9" id="KW-0133">Cell shape</keyword>
<keyword evidence="19" id="KW-1185">Reference proteome</keyword>
<gene>
    <name evidence="18" type="ORF">SAMN05444277_1179</name>
</gene>
<dbReference type="SUPFAM" id="SSF56519">
    <property type="entry name" value="Penicillin binding protein dimerisation domain"/>
    <property type="match status" value="1"/>
</dbReference>
<name>A0A1I5Z6A3_9BACT</name>
<evidence type="ECO:0000256" key="1">
    <source>
        <dbReference type="ARBA" id="ARBA00004167"/>
    </source>
</evidence>
<dbReference type="GO" id="GO:0071555">
    <property type="term" value="P:cell wall organization"/>
    <property type="evidence" value="ECO:0007669"/>
    <property type="project" value="UniProtKB-KW"/>
</dbReference>
<dbReference type="InterPro" id="IPR050515">
    <property type="entry name" value="Beta-lactam/transpept"/>
</dbReference>
<dbReference type="NCBIfam" id="TIGR03423">
    <property type="entry name" value="pbp2_mrdA"/>
    <property type="match status" value="1"/>
</dbReference>
<evidence type="ECO:0000313" key="19">
    <source>
        <dbReference type="Proteomes" id="UP000199031"/>
    </source>
</evidence>
<dbReference type="GO" id="GO:0009002">
    <property type="term" value="F:serine-type D-Ala-D-Ala carboxypeptidase activity"/>
    <property type="evidence" value="ECO:0007669"/>
    <property type="project" value="InterPro"/>
</dbReference>
<dbReference type="InterPro" id="IPR012338">
    <property type="entry name" value="Beta-lactam/transpept-like"/>
</dbReference>
<evidence type="ECO:0000256" key="10">
    <source>
        <dbReference type="ARBA" id="ARBA00022984"/>
    </source>
</evidence>
<dbReference type="SUPFAM" id="SSF56601">
    <property type="entry name" value="beta-lactamase/transpeptidase-like"/>
    <property type="match status" value="1"/>
</dbReference>
<evidence type="ECO:0000256" key="6">
    <source>
        <dbReference type="ARBA" id="ARBA00022670"/>
    </source>
</evidence>
<dbReference type="PANTHER" id="PTHR30627:SF2">
    <property type="entry name" value="PEPTIDOGLYCAN D,D-TRANSPEPTIDASE MRDA"/>
    <property type="match status" value="1"/>
</dbReference>
<evidence type="ECO:0000256" key="15">
    <source>
        <dbReference type="SAM" id="Phobius"/>
    </source>
</evidence>
<dbReference type="EMBL" id="FOXQ01000017">
    <property type="protein sequence ID" value="SFQ51999.1"/>
    <property type="molecule type" value="Genomic_DNA"/>
</dbReference>
<dbReference type="InterPro" id="IPR017790">
    <property type="entry name" value="Penicillin-binding_protein_2"/>
</dbReference>
<keyword evidence="4" id="KW-0997">Cell inner membrane</keyword>
<dbReference type="Pfam" id="PF00905">
    <property type="entry name" value="Transpeptidase"/>
    <property type="match status" value="1"/>
</dbReference>
<evidence type="ECO:0000256" key="4">
    <source>
        <dbReference type="ARBA" id="ARBA00022519"/>
    </source>
</evidence>
<comment type="subcellular location">
    <subcellularLocation>
        <location evidence="2">Cell membrane</location>
    </subcellularLocation>
    <subcellularLocation>
        <location evidence="1">Membrane</location>
        <topology evidence="1">Single-pass membrane protein</topology>
    </subcellularLocation>
</comment>
<evidence type="ECO:0000256" key="5">
    <source>
        <dbReference type="ARBA" id="ARBA00022645"/>
    </source>
</evidence>
<keyword evidence="8" id="KW-0378">Hydrolase</keyword>
<evidence type="ECO:0000256" key="9">
    <source>
        <dbReference type="ARBA" id="ARBA00022960"/>
    </source>
</evidence>
<dbReference type="GO" id="GO:0006508">
    <property type="term" value="P:proteolysis"/>
    <property type="evidence" value="ECO:0007669"/>
    <property type="project" value="UniProtKB-KW"/>
</dbReference>
<dbReference type="AlphaFoldDB" id="A0A1I5Z6A3"/>
<keyword evidence="10" id="KW-0573">Peptidoglycan synthesis</keyword>
<dbReference type="GO" id="GO:0005886">
    <property type="term" value="C:plasma membrane"/>
    <property type="evidence" value="ECO:0007669"/>
    <property type="project" value="UniProtKB-SubCell"/>
</dbReference>
<dbReference type="OrthoDB" id="9766847at2"/>
<protein>
    <submittedName>
        <fullName evidence="18">Penicillin-binding protein 2</fullName>
    </submittedName>
</protein>
<dbReference type="GO" id="GO:0071972">
    <property type="term" value="F:peptidoglycan L,D-transpeptidase activity"/>
    <property type="evidence" value="ECO:0007669"/>
    <property type="project" value="TreeGrafter"/>
</dbReference>
<keyword evidence="11 15" id="KW-1133">Transmembrane helix</keyword>
<dbReference type="Pfam" id="PF03717">
    <property type="entry name" value="PBP_dimer"/>
    <property type="match status" value="1"/>
</dbReference>
<evidence type="ECO:0000313" key="18">
    <source>
        <dbReference type="EMBL" id="SFQ51999.1"/>
    </source>
</evidence>
<dbReference type="PANTHER" id="PTHR30627">
    <property type="entry name" value="PEPTIDOGLYCAN D,D-TRANSPEPTIDASE"/>
    <property type="match status" value="1"/>
</dbReference>
<dbReference type="STRING" id="1465490.SAMN05444277_1179"/>
<dbReference type="GO" id="GO:0008658">
    <property type="term" value="F:penicillin binding"/>
    <property type="evidence" value="ECO:0007669"/>
    <property type="project" value="InterPro"/>
</dbReference>
<feature type="domain" description="Penicillin-binding protein transpeptidase" evidence="16">
    <location>
        <begin position="256"/>
        <end position="590"/>
    </location>
</feature>
<dbReference type="InterPro" id="IPR036138">
    <property type="entry name" value="PBP_dimer_sf"/>
</dbReference>
<keyword evidence="5" id="KW-0121">Carboxypeptidase</keyword>
<dbReference type="InterPro" id="IPR001460">
    <property type="entry name" value="PCN-bd_Tpept"/>
</dbReference>